<evidence type="ECO:0000259" key="2">
    <source>
        <dbReference type="PROSITE" id="PS50041"/>
    </source>
</evidence>
<keyword evidence="4" id="KW-1185">Reference proteome</keyword>
<dbReference type="InterPro" id="IPR016186">
    <property type="entry name" value="C-type_lectin-like/link_sf"/>
</dbReference>
<evidence type="ECO:0000313" key="3">
    <source>
        <dbReference type="EMBL" id="VDI45031.1"/>
    </source>
</evidence>
<reference evidence="3" key="1">
    <citation type="submission" date="2018-11" db="EMBL/GenBank/DDBJ databases">
        <authorList>
            <person name="Alioto T."/>
            <person name="Alioto T."/>
        </authorList>
    </citation>
    <scope>NUCLEOTIDE SEQUENCE</scope>
</reference>
<sequence>MVNFLTLYCFVFGLAFVASAECQLGWIHYLNKCYYFSADTRNWGAASASCRAHTAELVVIQSESKNRFLAAEIRNFWLDGTDEFAEGNWEWASIAQLFDYSNWHPGEPNNSQGGEDCLMTNDAYNGNWNDALCNQTYKYICERR</sequence>
<accession>A0A8B6F653</accession>
<evidence type="ECO:0000256" key="1">
    <source>
        <dbReference type="SAM" id="SignalP"/>
    </source>
</evidence>
<dbReference type="Pfam" id="PF00059">
    <property type="entry name" value="Lectin_C"/>
    <property type="match status" value="1"/>
</dbReference>
<dbReference type="PANTHER" id="PTHR22803">
    <property type="entry name" value="MANNOSE, PHOSPHOLIPASE, LECTIN RECEPTOR RELATED"/>
    <property type="match status" value="1"/>
</dbReference>
<proteinExistence type="predicted"/>
<comment type="caution">
    <text evidence="3">The sequence shown here is derived from an EMBL/GenBank/DDBJ whole genome shotgun (WGS) entry which is preliminary data.</text>
</comment>
<dbReference type="InterPro" id="IPR050111">
    <property type="entry name" value="C-type_lectin/snaclec_domain"/>
</dbReference>
<keyword evidence="1" id="KW-0732">Signal</keyword>
<name>A0A8B6F653_MYTGA</name>
<dbReference type="SMART" id="SM00034">
    <property type="entry name" value="CLECT"/>
    <property type="match status" value="1"/>
</dbReference>
<dbReference type="GO" id="GO:0030246">
    <property type="term" value="F:carbohydrate binding"/>
    <property type="evidence" value="ECO:0007669"/>
    <property type="project" value="UniProtKB-KW"/>
</dbReference>
<organism evidence="3 4">
    <name type="scientific">Mytilus galloprovincialis</name>
    <name type="common">Mediterranean mussel</name>
    <dbReference type="NCBI Taxonomy" id="29158"/>
    <lineage>
        <taxon>Eukaryota</taxon>
        <taxon>Metazoa</taxon>
        <taxon>Spiralia</taxon>
        <taxon>Lophotrochozoa</taxon>
        <taxon>Mollusca</taxon>
        <taxon>Bivalvia</taxon>
        <taxon>Autobranchia</taxon>
        <taxon>Pteriomorphia</taxon>
        <taxon>Mytilida</taxon>
        <taxon>Mytiloidea</taxon>
        <taxon>Mytilidae</taxon>
        <taxon>Mytilinae</taxon>
        <taxon>Mytilus</taxon>
    </lineage>
</organism>
<dbReference type="SUPFAM" id="SSF56436">
    <property type="entry name" value="C-type lectin-like"/>
    <property type="match status" value="1"/>
</dbReference>
<feature type="domain" description="C-type lectin" evidence="2">
    <location>
        <begin position="29"/>
        <end position="142"/>
    </location>
</feature>
<feature type="signal peptide" evidence="1">
    <location>
        <begin position="1"/>
        <end position="22"/>
    </location>
</feature>
<feature type="chain" id="PRO_5032612369" evidence="1">
    <location>
        <begin position="23"/>
        <end position="144"/>
    </location>
</feature>
<dbReference type="EMBL" id="UYJE01006324">
    <property type="protein sequence ID" value="VDI45031.1"/>
    <property type="molecule type" value="Genomic_DNA"/>
</dbReference>
<gene>
    <name evidence="3" type="ORF">MGAL_10B038830</name>
</gene>
<protein>
    <submittedName>
        <fullName evidence="3">C-type lectin domain family 4 member E</fullName>
    </submittedName>
</protein>
<dbReference type="Gene3D" id="3.10.100.10">
    <property type="entry name" value="Mannose-Binding Protein A, subunit A"/>
    <property type="match status" value="1"/>
</dbReference>
<keyword evidence="3" id="KW-0430">Lectin</keyword>
<dbReference type="PROSITE" id="PS50041">
    <property type="entry name" value="C_TYPE_LECTIN_2"/>
    <property type="match status" value="1"/>
</dbReference>
<evidence type="ECO:0000313" key="4">
    <source>
        <dbReference type="Proteomes" id="UP000596742"/>
    </source>
</evidence>
<dbReference type="AlphaFoldDB" id="A0A8B6F653"/>
<dbReference type="OrthoDB" id="6153286at2759"/>
<dbReference type="InterPro" id="IPR016187">
    <property type="entry name" value="CTDL_fold"/>
</dbReference>
<dbReference type="InterPro" id="IPR001304">
    <property type="entry name" value="C-type_lectin-like"/>
</dbReference>
<dbReference type="Proteomes" id="UP000596742">
    <property type="component" value="Unassembled WGS sequence"/>
</dbReference>